<feature type="chain" id="PRO_5012890273" evidence="6">
    <location>
        <begin position="19"/>
        <end position="147"/>
    </location>
</feature>
<keyword evidence="3" id="KW-0964">Secreted</keyword>
<evidence type="ECO:0000256" key="5">
    <source>
        <dbReference type="ARBA" id="ARBA00023157"/>
    </source>
</evidence>
<dbReference type="AlphaFoldDB" id="A0A1V9X7V1"/>
<comment type="similarity">
    <text evidence="2">Belongs to the NPC2 family.</text>
</comment>
<dbReference type="Proteomes" id="UP000192247">
    <property type="component" value="Unassembled WGS sequence"/>
</dbReference>
<protein>
    <submittedName>
        <fullName evidence="8">Protein NPC2-like</fullName>
    </submittedName>
</protein>
<sequence>MALNRFVVLIALVAVGYASPFKSCDSKDGSILSLDIEGCPDDNYECILHKGDDAKISITFTPNVNSNTVMAKAFGIIAGIPIPYAIPESNACLHGLVCPLKSGVVTKYSQTFPVQRTYPSLALEVKWMLIDDRGDAIVCAKIPVRLQ</sequence>
<name>A0A1V9X7V1_9ACAR</name>
<dbReference type="GO" id="GO:0032367">
    <property type="term" value="P:intracellular cholesterol transport"/>
    <property type="evidence" value="ECO:0007669"/>
    <property type="project" value="InterPro"/>
</dbReference>
<dbReference type="InterPro" id="IPR014756">
    <property type="entry name" value="Ig_E-set"/>
</dbReference>
<dbReference type="PANTHER" id="PTHR11306:SF68">
    <property type="entry name" value="NPC INTRACELLULAR CHOLESTEROL TRANSPORTER 2"/>
    <property type="match status" value="1"/>
</dbReference>
<dbReference type="InParanoid" id="A0A1V9X7V1"/>
<keyword evidence="9" id="KW-1185">Reference proteome</keyword>
<dbReference type="GO" id="GO:0032934">
    <property type="term" value="F:sterol binding"/>
    <property type="evidence" value="ECO:0007669"/>
    <property type="project" value="InterPro"/>
</dbReference>
<gene>
    <name evidence="8" type="ORF">BIW11_01815</name>
</gene>
<reference evidence="8 9" key="1">
    <citation type="journal article" date="2017" name="Gigascience">
        <title>Draft genome of the honey bee ectoparasitic mite, Tropilaelaps mercedesae, is shaped by the parasitic life history.</title>
        <authorList>
            <person name="Dong X."/>
            <person name="Armstrong S.D."/>
            <person name="Xia D."/>
            <person name="Makepeace B.L."/>
            <person name="Darby A.C."/>
            <person name="Kadowaki T."/>
        </authorList>
    </citation>
    <scope>NUCLEOTIDE SEQUENCE [LARGE SCALE GENOMIC DNA]</scope>
    <source>
        <strain evidence="8">Wuxi-XJTLU</strain>
    </source>
</reference>
<dbReference type="Pfam" id="PF02221">
    <property type="entry name" value="E1_DerP2_DerF2"/>
    <property type="match status" value="1"/>
</dbReference>
<dbReference type="SMART" id="SM00737">
    <property type="entry name" value="ML"/>
    <property type="match status" value="1"/>
</dbReference>
<dbReference type="SUPFAM" id="SSF81296">
    <property type="entry name" value="E set domains"/>
    <property type="match status" value="1"/>
</dbReference>
<evidence type="ECO:0000256" key="1">
    <source>
        <dbReference type="ARBA" id="ARBA00004613"/>
    </source>
</evidence>
<dbReference type="InterPro" id="IPR033916">
    <property type="entry name" value="ML_Npc2-like"/>
</dbReference>
<dbReference type="InterPro" id="IPR039670">
    <property type="entry name" value="NPC2-like"/>
</dbReference>
<accession>A0A1V9X7V1</accession>
<dbReference type="FunFam" id="2.60.40.770:FF:000001">
    <property type="entry name" value="NPC intracellular cholesterol transporter 2"/>
    <property type="match status" value="1"/>
</dbReference>
<evidence type="ECO:0000256" key="6">
    <source>
        <dbReference type="SAM" id="SignalP"/>
    </source>
</evidence>
<proteinExistence type="inferred from homology"/>
<evidence type="ECO:0000256" key="2">
    <source>
        <dbReference type="ARBA" id="ARBA00006370"/>
    </source>
</evidence>
<dbReference type="OrthoDB" id="4937502at2759"/>
<keyword evidence="5" id="KW-1015">Disulfide bond</keyword>
<dbReference type="EMBL" id="MNPL01020339">
    <property type="protein sequence ID" value="OQR69614.1"/>
    <property type="molecule type" value="Genomic_DNA"/>
</dbReference>
<evidence type="ECO:0000313" key="9">
    <source>
        <dbReference type="Proteomes" id="UP000192247"/>
    </source>
</evidence>
<keyword evidence="4 6" id="KW-0732">Signal</keyword>
<comment type="caution">
    <text evidence="8">The sequence shown here is derived from an EMBL/GenBank/DDBJ whole genome shotgun (WGS) entry which is preliminary data.</text>
</comment>
<comment type="subcellular location">
    <subcellularLocation>
        <location evidence="1">Secreted</location>
    </subcellularLocation>
</comment>
<evidence type="ECO:0000259" key="7">
    <source>
        <dbReference type="SMART" id="SM00737"/>
    </source>
</evidence>
<evidence type="ECO:0000256" key="4">
    <source>
        <dbReference type="ARBA" id="ARBA00022729"/>
    </source>
</evidence>
<organism evidence="8 9">
    <name type="scientific">Tropilaelaps mercedesae</name>
    <dbReference type="NCBI Taxonomy" id="418985"/>
    <lineage>
        <taxon>Eukaryota</taxon>
        <taxon>Metazoa</taxon>
        <taxon>Ecdysozoa</taxon>
        <taxon>Arthropoda</taxon>
        <taxon>Chelicerata</taxon>
        <taxon>Arachnida</taxon>
        <taxon>Acari</taxon>
        <taxon>Parasitiformes</taxon>
        <taxon>Mesostigmata</taxon>
        <taxon>Gamasina</taxon>
        <taxon>Dermanyssoidea</taxon>
        <taxon>Laelapidae</taxon>
        <taxon>Tropilaelaps</taxon>
    </lineage>
</organism>
<feature type="signal peptide" evidence="6">
    <location>
        <begin position="1"/>
        <end position="18"/>
    </location>
</feature>
<evidence type="ECO:0000313" key="8">
    <source>
        <dbReference type="EMBL" id="OQR69614.1"/>
    </source>
</evidence>
<dbReference type="GO" id="GO:0005576">
    <property type="term" value="C:extracellular region"/>
    <property type="evidence" value="ECO:0007669"/>
    <property type="project" value="UniProtKB-SubCell"/>
</dbReference>
<dbReference type="PANTHER" id="PTHR11306">
    <property type="entry name" value="NIEMANN PICK TYPE C2 PROTEIN NPC2-RELATED"/>
    <property type="match status" value="1"/>
</dbReference>
<dbReference type="Gene3D" id="2.60.40.770">
    <property type="match status" value="1"/>
</dbReference>
<dbReference type="CDD" id="cd00916">
    <property type="entry name" value="Npc2_like"/>
    <property type="match status" value="1"/>
</dbReference>
<feature type="domain" description="MD-2-related lipid-recognition" evidence="7">
    <location>
        <begin position="21"/>
        <end position="144"/>
    </location>
</feature>
<evidence type="ECO:0000256" key="3">
    <source>
        <dbReference type="ARBA" id="ARBA00022525"/>
    </source>
</evidence>
<dbReference type="STRING" id="418985.A0A1V9X7V1"/>
<dbReference type="FunCoup" id="A0A1V9X7V1">
    <property type="interactions" value="575"/>
</dbReference>
<dbReference type="InterPro" id="IPR003172">
    <property type="entry name" value="ML_dom"/>
</dbReference>